<protein>
    <submittedName>
        <fullName evidence="1">Uncharacterized protein</fullName>
    </submittedName>
</protein>
<accession>X6M6X0</accession>
<evidence type="ECO:0000313" key="2">
    <source>
        <dbReference type="Proteomes" id="UP000023152"/>
    </source>
</evidence>
<organism evidence="1 2">
    <name type="scientific">Reticulomyxa filosa</name>
    <dbReference type="NCBI Taxonomy" id="46433"/>
    <lineage>
        <taxon>Eukaryota</taxon>
        <taxon>Sar</taxon>
        <taxon>Rhizaria</taxon>
        <taxon>Retaria</taxon>
        <taxon>Foraminifera</taxon>
        <taxon>Monothalamids</taxon>
        <taxon>Reticulomyxidae</taxon>
        <taxon>Reticulomyxa</taxon>
    </lineage>
</organism>
<name>X6M6X0_RETFI</name>
<dbReference type="EMBL" id="ASPP01023956">
    <property type="protein sequence ID" value="ETO09669.1"/>
    <property type="molecule type" value="Genomic_DNA"/>
</dbReference>
<reference evidence="1 2" key="1">
    <citation type="journal article" date="2013" name="Curr. Biol.">
        <title>The Genome of the Foraminiferan Reticulomyxa filosa.</title>
        <authorList>
            <person name="Glockner G."/>
            <person name="Hulsmann N."/>
            <person name="Schleicher M."/>
            <person name="Noegel A.A."/>
            <person name="Eichinger L."/>
            <person name="Gallinger C."/>
            <person name="Pawlowski J."/>
            <person name="Sierra R."/>
            <person name="Euteneuer U."/>
            <person name="Pillet L."/>
            <person name="Moustafa A."/>
            <person name="Platzer M."/>
            <person name="Groth M."/>
            <person name="Szafranski K."/>
            <person name="Schliwa M."/>
        </authorList>
    </citation>
    <scope>NUCLEOTIDE SEQUENCE [LARGE SCALE GENOMIC DNA]</scope>
</reference>
<feature type="non-terminal residue" evidence="1">
    <location>
        <position position="137"/>
    </location>
</feature>
<dbReference type="Proteomes" id="UP000023152">
    <property type="component" value="Unassembled WGS sequence"/>
</dbReference>
<sequence>MLIFQFFFFLLKKMKHIGGEHSKEKLYRYNYLCPRCHVMELIKGDRFPTEGCMPLCIDNCDNCPLKKKLFEPEEDWWHIAHHNMTDVSGKLDKFVSVYVKRDKMAVIENTILFLKVDVTTIRQGKLEVLCNAKWTIK</sequence>
<dbReference type="AlphaFoldDB" id="X6M6X0"/>
<evidence type="ECO:0000313" key="1">
    <source>
        <dbReference type="EMBL" id="ETO09669.1"/>
    </source>
</evidence>
<gene>
    <name evidence="1" type="ORF">RFI_27708</name>
</gene>
<proteinExistence type="predicted"/>
<keyword evidence="2" id="KW-1185">Reference proteome</keyword>
<comment type="caution">
    <text evidence="1">The sequence shown here is derived from an EMBL/GenBank/DDBJ whole genome shotgun (WGS) entry which is preliminary data.</text>
</comment>